<dbReference type="EMBL" id="JBHTIR010003572">
    <property type="protein sequence ID" value="MFD0855425.1"/>
    <property type="molecule type" value="Genomic_DNA"/>
</dbReference>
<evidence type="ECO:0000313" key="3">
    <source>
        <dbReference type="Proteomes" id="UP001597083"/>
    </source>
</evidence>
<accession>A0ABW3CLP6</accession>
<evidence type="ECO:0000256" key="1">
    <source>
        <dbReference type="SAM" id="MobiDB-lite"/>
    </source>
</evidence>
<feature type="non-terminal residue" evidence="2">
    <location>
        <position position="1"/>
    </location>
</feature>
<protein>
    <submittedName>
        <fullName evidence="2">Uncharacterized protein</fullName>
    </submittedName>
</protein>
<feature type="compositionally biased region" description="Low complexity" evidence="1">
    <location>
        <begin position="130"/>
        <end position="145"/>
    </location>
</feature>
<evidence type="ECO:0000313" key="2">
    <source>
        <dbReference type="EMBL" id="MFD0855425.1"/>
    </source>
</evidence>
<feature type="compositionally biased region" description="Basic and acidic residues" evidence="1">
    <location>
        <begin position="111"/>
        <end position="128"/>
    </location>
</feature>
<dbReference type="Proteomes" id="UP001597083">
    <property type="component" value="Unassembled WGS sequence"/>
</dbReference>
<proteinExistence type="predicted"/>
<name>A0ABW3CLP6_9ACTN</name>
<sequence>CALDGDSAASWLVCGDCACALPDEDGGFPAGDLPPAAPLDLLGDGPDDFGVPDAFGDDVFPLLFVGFGVAPAVPDELSLDGLDAVSGTTVLTSACRCALSASHTANRRGTPRPESEMRSVKGTARVDADSISPSPHRSPRPVSASGTHLSGCLLHDSGPALDSLNVTLRAVPPIARTPKV</sequence>
<feature type="region of interest" description="Disordered" evidence="1">
    <location>
        <begin position="103"/>
        <end position="150"/>
    </location>
</feature>
<keyword evidence="3" id="KW-1185">Reference proteome</keyword>
<organism evidence="2 3">
    <name type="scientific">Actinomadura adrarensis</name>
    <dbReference type="NCBI Taxonomy" id="1819600"/>
    <lineage>
        <taxon>Bacteria</taxon>
        <taxon>Bacillati</taxon>
        <taxon>Actinomycetota</taxon>
        <taxon>Actinomycetes</taxon>
        <taxon>Streptosporangiales</taxon>
        <taxon>Thermomonosporaceae</taxon>
        <taxon>Actinomadura</taxon>
    </lineage>
</organism>
<comment type="caution">
    <text evidence="2">The sequence shown here is derived from an EMBL/GenBank/DDBJ whole genome shotgun (WGS) entry which is preliminary data.</text>
</comment>
<gene>
    <name evidence="2" type="ORF">ACFQ07_24500</name>
</gene>
<reference evidence="3" key="1">
    <citation type="journal article" date="2019" name="Int. J. Syst. Evol. Microbiol.">
        <title>The Global Catalogue of Microorganisms (GCM) 10K type strain sequencing project: providing services to taxonomists for standard genome sequencing and annotation.</title>
        <authorList>
            <consortium name="The Broad Institute Genomics Platform"/>
            <consortium name="The Broad Institute Genome Sequencing Center for Infectious Disease"/>
            <person name="Wu L."/>
            <person name="Ma J."/>
        </authorList>
    </citation>
    <scope>NUCLEOTIDE SEQUENCE [LARGE SCALE GENOMIC DNA]</scope>
    <source>
        <strain evidence="3">JCM 31696</strain>
    </source>
</reference>